<evidence type="ECO:0008006" key="3">
    <source>
        <dbReference type="Google" id="ProtNLM"/>
    </source>
</evidence>
<proteinExistence type="predicted"/>
<dbReference type="AlphaFoldDB" id="A0A918IQX8"/>
<protein>
    <recommendedName>
        <fullName evidence="3">Head-tail adaptor protein</fullName>
    </recommendedName>
</protein>
<keyword evidence="2" id="KW-1185">Reference proteome</keyword>
<dbReference type="EMBL" id="BMYQ01000001">
    <property type="protein sequence ID" value="GGW23997.1"/>
    <property type="molecule type" value="Genomic_DNA"/>
</dbReference>
<evidence type="ECO:0000313" key="2">
    <source>
        <dbReference type="Proteomes" id="UP000628984"/>
    </source>
</evidence>
<accession>A0A918IQX8</accession>
<dbReference type="Proteomes" id="UP000628984">
    <property type="component" value="Unassembled WGS sequence"/>
</dbReference>
<dbReference type="InterPro" id="IPR008767">
    <property type="entry name" value="Phage_SPP1_head-tail_adaptor"/>
</dbReference>
<reference evidence="1" key="1">
    <citation type="journal article" date="2014" name="Int. J. Syst. Evol. Microbiol.">
        <title>Complete genome sequence of Corynebacterium casei LMG S-19264T (=DSM 44701T), isolated from a smear-ripened cheese.</title>
        <authorList>
            <consortium name="US DOE Joint Genome Institute (JGI-PGF)"/>
            <person name="Walter F."/>
            <person name="Albersmeier A."/>
            <person name="Kalinowski J."/>
            <person name="Ruckert C."/>
        </authorList>
    </citation>
    <scope>NUCLEOTIDE SEQUENCE</scope>
    <source>
        <strain evidence="1">KCTC 23714</strain>
    </source>
</reference>
<dbReference type="Gene3D" id="2.40.10.270">
    <property type="entry name" value="Bacteriophage SPP1 head-tail adaptor protein"/>
    <property type="match status" value="1"/>
</dbReference>
<comment type="caution">
    <text evidence="1">The sequence shown here is derived from an EMBL/GenBank/DDBJ whole genome shotgun (WGS) entry which is preliminary data.</text>
</comment>
<dbReference type="Pfam" id="PF05521">
    <property type="entry name" value="Phage_HCP"/>
    <property type="match status" value="1"/>
</dbReference>
<gene>
    <name evidence="1" type="ORF">GCM10011452_09220</name>
</gene>
<organism evidence="1 2">
    <name type="scientific">Gemmobacter lanyuensis</name>
    <dbReference type="NCBI Taxonomy" id="1054497"/>
    <lineage>
        <taxon>Bacteria</taxon>
        <taxon>Pseudomonadati</taxon>
        <taxon>Pseudomonadota</taxon>
        <taxon>Alphaproteobacteria</taxon>
        <taxon>Rhodobacterales</taxon>
        <taxon>Paracoccaceae</taxon>
        <taxon>Gemmobacter</taxon>
    </lineage>
</organism>
<evidence type="ECO:0000313" key="1">
    <source>
        <dbReference type="EMBL" id="GGW23997.1"/>
    </source>
</evidence>
<dbReference type="InterPro" id="IPR038666">
    <property type="entry name" value="SSP1_head-tail_sf"/>
</dbReference>
<reference evidence="1" key="2">
    <citation type="submission" date="2020-09" db="EMBL/GenBank/DDBJ databases">
        <authorList>
            <person name="Sun Q."/>
            <person name="Kim S."/>
        </authorList>
    </citation>
    <scope>NUCLEOTIDE SEQUENCE</scope>
    <source>
        <strain evidence="1">KCTC 23714</strain>
    </source>
</reference>
<dbReference type="RefSeq" id="WP_189632611.1">
    <property type="nucleotide sequence ID" value="NZ_JBHSUT010000010.1"/>
</dbReference>
<sequence>MQAGQLSSRIAFDAPTVAPNGQGGVLQGWSEQYACWANIRYLRGSETVIAARLAGRQPVVITVRNCSAARSCAIDWRIRDLRTGRVYNVRTAPVPSQDRAWLEITAESGVPQ</sequence>
<name>A0A918IQX8_9RHOB</name>